<dbReference type="AlphaFoldDB" id="A0A3L6ZXJ3"/>
<accession>A0A3L6ZXJ3</accession>
<dbReference type="InterPro" id="IPR029061">
    <property type="entry name" value="THDP-binding"/>
</dbReference>
<comment type="caution">
    <text evidence="7">The sequence shown here is derived from an EMBL/GenBank/DDBJ whole genome shotgun (WGS) entry which is preliminary data.</text>
</comment>
<evidence type="ECO:0000313" key="8">
    <source>
        <dbReference type="Proteomes" id="UP000269692"/>
    </source>
</evidence>
<feature type="domain" description="Thiamine pyrophosphate enzyme central" evidence="4">
    <location>
        <begin position="215"/>
        <end position="328"/>
    </location>
</feature>
<dbReference type="InterPro" id="IPR029035">
    <property type="entry name" value="DHS-like_NAD/FAD-binding_dom"/>
</dbReference>
<proteinExistence type="inferred from homology"/>
<reference evidence="7 8" key="1">
    <citation type="submission" date="2018-10" db="EMBL/GenBank/DDBJ databases">
        <title>Xanthobacter tagetidis genome sequencing and assembly.</title>
        <authorList>
            <person name="Maclea K.S."/>
            <person name="Goen A.E."/>
            <person name="Fatima S.A."/>
        </authorList>
    </citation>
    <scope>NUCLEOTIDE SEQUENCE [LARGE SCALE GENOMIC DNA]</scope>
    <source>
        <strain evidence="7 8">ATCC 700314</strain>
    </source>
</reference>
<dbReference type="InterPro" id="IPR012001">
    <property type="entry name" value="Thiamin_PyroP_enz_TPP-bd_dom"/>
</dbReference>
<dbReference type="Pfam" id="PF00205">
    <property type="entry name" value="TPP_enzyme_M"/>
    <property type="match status" value="1"/>
</dbReference>
<evidence type="ECO:0000259" key="6">
    <source>
        <dbReference type="Pfam" id="PF02776"/>
    </source>
</evidence>
<dbReference type="GO" id="GO:0000287">
    <property type="term" value="F:magnesium ion binding"/>
    <property type="evidence" value="ECO:0007669"/>
    <property type="project" value="InterPro"/>
</dbReference>
<sequence length="591" mass="64177">MKNIERPKVTPSNAAEWGSDVAARMLRELDIPYISLNPGASYRGFHDSLVNHLGNEAPQMLLCLNEDHVVSIAHGYAKVTEKAMACVLHSNVGLLHGSMGIFNAWCDRAPMIVVGATGPVAPEKRRPWIDWIHTAKDQGALLRDYIKWDDEPRSPHGIVEAFLRGNQLTNSQPTAPVYICLDAGLQEQKLDEPLAIPTTARYQPAATPRANPADVEAVAEMLAKAENPLILFGRAGRDQAAWDRRVRLAELSGASVMTSIRERAVFPTDHGLHVVPPFYWLSPTAKEIVRKADVIVSFDWVDLNGFLLQMTRATESYPAKIAHVTLDASLHRGWSMDYFALPPVDVPIAAGADTVVEDVLALVERKLAGKAKWDGTSRNTYPVPAYSAGAATELAPRDIEIALAKARGEQTFTLAHVTIGWAGDAYHFRDPYDFMGHDGGAGLAAGPGLTVGVALALKDAARPVVSVLGDGDFLQGVTALWTAAHYGIPALFIVSNNRSNFNDEIHQEAVAKARSRPPENRWIGQRMDEPVVDLAGMARCQGVEAEGPIRTVAELEEALKRGLEAVRAGKPYLLDVHVTPGYANPPLSRGA</sequence>
<dbReference type="Proteomes" id="UP000269692">
    <property type="component" value="Unassembled WGS sequence"/>
</dbReference>
<dbReference type="RefSeq" id="WP_121625481.1">
    <property type="nucleotide sequence ID" value="NZ_JACIIW010000014.1"/>
</dbReference>
<evidence type="ECO:0000256" key="1">
    <source>
        <dbReference type="ARBA" id="ARBA00007812"/>
    </source>
</evidence>
<dbReference type="GO" id="GO:0005948">
    <property type="term" value="C:acetolactate synthase complex"/>
    <property type="evidence" value="ECO:0007669"/>
    <property type="project" value="TreeGrafter"/>
</dbReference>
<keyword evidence="8" id="KW-1185">Reference proteome</keyword>
<dbReference type="SUPFAM" id="SSF52467">
    <property type="entry name" value="DHS-like NAD/FAD-binding domain"/>
    <property type="match status" value="1"/>
</dbReference>
<name>A0A3L6ZXJ3_9HYPH</name>
<dbReference type="GO" id="GO:0009097">
    <property type="term" value="P:isoleucine biosynthetic process"/>
    <property type="evidence" value="ECO:0007669"/>
    <property type="project" value="TreeGrafter"/>
</dbReference>
<gene>
    <name evidence="7" type="ORF">D9R14_21445</name>
</gene>
<dbReference type="EMBL" id="RCTF01000026">
    <property type="protein sequence ID" value="RLP72637.1"/>
    <property type="molecule type" value="Genomic_DNA"/>
</dbReference>
<evidence type="ECO:0000256" key="3">
    <source>
        <dbReference type="RuleBase" id="RU362132"/>
    </source>
</evidence>
<keyword evidence="2 3" id="KW-0786">Thiamine pyrophosphate</keyword>
<dbReference type="Pfam" id="PF02776">
    <property type="entry name" value="TPP_enzyme_N"/>
    <property type="match status" value="1"/>
</dbReference>
<evidence type="ECO:0000259" key="5">
    <source>
        <dbReference type="Pfam" id="PF02775"/>
    </source>
</evidence>
<dbReference type="Gene3D" id="3.40.50.1220">
    <property type="entry name" value="TPP-binding domain"/>
    <property type="match status" value="1"/>
</dbReference>
<dbReference type="InterPro" id="IPR012000">
    <property type="entry name" value="Thiamin_PyroP_enz_cen_dom"/>
</dbReference>
<dbReference type="CDD" id="cd07035">
    <property type="entry name" value="TPP_PYR_POX_like"/>
    <property type="match status" value="1"/>
</dbReference>
<dbReference type="OrthoDB" id="7534569at2"/>
<evidence type="ECO:0000259" key="4">
    <source>
        <dbReference type="Pfam" id="PF00205"/>
    </source>
</evidence>
<feature type="domain" description="Thiamine pyrophosphate enzyme N-terminal TPP-binding" evidence="6">
    <location>
        <begin position="18"/>
        <end position="124"/>
    </location>
</feature>
<dbReference type="InterPro" id="IPR045229">
    <property type="entry name" value="TPP_enz"/>
</dbReference>
<dbReference type="GO" id="GO:0050660">
    <property type="term" value="F:flavin adenine dinucleotide binding"/>
    <property type="evidence" value="ECO:0007669"/>
    <property type="project" value="TreeGrafter"/>
</dbReference>
<comment type="similarity">
    <text evidence="1 3">Belongs to the TPP enzyme family.</text>
</comment>
<organism evidence="7 8">
    <name type="scientific">Xanthobacter tagetidis</name>
    <dbReference type="NCBI Taxonomy" id="60216"/>
    <lineage>
        <taxon>Bacteria</taxon>
        <taxon>Pseudomonadati</taxon>
        <taxon>Pseudomonadota</taxon>
        <taxon>Alphaproteobacteria</taxon>
        <taxon>Hyphomicrobiales</taxon>
        <taxon>Xanthobacteraceae</taxon>
        <taxon>Xanthobacter</taxon>
    </lineage>
</organism>
<dbReference type="Pfam" id="PF02775">
    <property type="entry name" value="TPP_enzyme_C"/>
    <property type="match status" value="1"/>
</dbReference>
<dbReference type="PANTHER" id="PTHR18968:SF13">
    <property type="entry name" value="ACETOLACTATE SYNTHASE CATALYTIC SUBUNIT, MITOCHONDRIAL"/>
    <property type="match status" value="1"/>
</dbReference>
<dbReference type="InterPro" id="IPR011766">
    <property type="entry name" value="TPP_enzyme_TPP-bd"/>
</dbReference>
<dbReference type="CDD" id="cd02002">
    <property type="entry name" value="TPP_BFDC"/>
    <property type="match status" value="1"/>
</dbReference>
<dbReference type="GO" id="GO:0009099">
    <property type="term" value="P:L-valine biosynthetic process"/>
    <property type="evidence" value="ECO:0007669"/>
    <property type="project" value="TreeGrafter"/>
</dbReference>
<protein>
    <submittedName>
        <fullName evidence="7">Thiamine pyrophosphate-binding protein</fullName>
    </submittedName>
</protein>
<dbReference type="SUPFAM" id="SSF52518">
    <property type="entry name" value="Thiamin diphosphate-binding fold (THDP-binding)"/>
    <property type="match status" value="2"/>
</dbReference>
<evidence type="ECO:0000313" key="7">
    <source>
        <dbReference type="EMBL" id="RLP72637.1"/>
    </source>
</evidence>
<dbReference type="Gene3D" id="3.40.50.970">
    <property type="match status" value="2"/>
</dbReference>
<dbReference type="GO" id="GO:0003984">
    <property type="term" value="F:acetolactate synthase activity"/>
    <property type="evidence" value="ECO:0007669"/>
    <property type="project" value="TreeGrafter"/>
</dbReference>
<dbReference type="GO" id="GO:0030976">
    <property type="term" value="F:thiamine pyrophosphate binding"/>
    <property type="evidence" value="ECO:0007669"/>
    <property type="project" value="InterPro"/>
</dbReference>
<dbReference type="PANTHER" id="PTHR18968">
    <property type="entry name" value="THIAMINE PYROPHOSPHATE ENZYMES"/>
    <property type="match status" value="1"/>
</dbReference>
<feature type="domain" description="Thiamine pyrophosphate enzyme TPP-binding" evidence="5">
    <location>
        <begin position="421"/>
        <end position="576"/>
    </location>
</feature>
<evidence type="ECO:0000256" key="2">
    <source>
        <dbReference type="ARBA" id="ARBA00023052"/>
    </source>
</evidence>